<protein>
    <submittedName>
        <fullName evidence="1">Adenosylmethionine decarboxylase</fullName>
    </submittedName>
</protein>
<dbReference type="Gene3D" id="3.60.90.10">
    <property type="entry name" value="S-adenosylmethionine decarboxylase"/>
    <property type="match status" value="1"/>
</dbReference>
<sequence>MFFEGSEKKFEVHINPAHGSLRCLLSDVKQQLVAQAGADILSSIKSEHCEAYVLSESSLFIWDNKLIMLTCGQSTLIESALFCIETIGVEHITAFSYQRKNECFAQLQPSTFLDDVKRLNQLIAGQARRIGKLDGHHHYVFSANHNFTPTAVDNTTELMMYHISGPTADYLAGSEQHIPTINQQLNLRRLFADFTLDQYAFKPYGYSVNGIFEQYYFTIHITPQPHNSYVSLETNLDLKNNHVISELLAILQPSHWDFVGFNRQLPITLSQAQYCTAQALIDTEQGYTIEVKQFQAHQTETLTIEHLN</sequence>
<evidence type="ECO:0000313" key="2">
    <source>
        <dbReference type="Proteomes" id="UP000811844"/>
    </source>
</evidence>
<dbReference type="Proteomes" id="UP000811844">
    <property type="component" value="Unassembled WGS sequence"/>
</dbReference>
<dbReference type="PROSITE" id="PS01336">
    <property type="entry name" value="ADOMETDC"/>
    <property type="match status" value="1"/>
</dbReference>
<evidence type="ECO:0000313" key="1">
    <source>
        <dbReference type="EMBL" id="MBR9727788.1"/>
    </source>
</evidence>
<gene>
    <name evidence="1" type="ORF">G3R48_07290</name>
</gene>
<dbReference type="Pfam" id="PF01536">
    <property type="entry name" value="SAM_decarbox"/>
    <property type="match status" value="1"/>
</dbReference>
<dbReference type="PANTHER" id="PTHR11570">
    <property type="entry name" value="S-ADENOSYLMETHIONINE DECARBOXYLASE"/>
    <property type="match status" value="1"/>
</dbReference>
<accession>A0ABS5I1T6</accession>
<comment type="caution">
    <text evidence="1">The sequence shown here is derived from an EMBL/GenBank/DDBJ whole genome shotgun (WGS) entry which is preliminary data.</text>
</comment>
<dbReference type="InterPro" id="IPR018166">
    <property type="entry name" value="S-AdoMet_deCO2ase_CS"/>
</dbReference>
<dbReference type="InterPro" id="IPR016067">
    <property type="entry name" value="S-AdoMet_deCO2ase_core"/>
</dbReference>
<name>A0ABS5I1T6_9GAMM</name>
<dbReference type="InterPro" id="IPR048283">
    <property type="entry name" value="AdoMetDC-like"/>
</dbReference>
<organism evidence="1 2">
    <name type="scientific">Shewanella intestini</name>
    <dbReference type="NCBI Taxonomy" id="2017544"/>
    <lineage>
        <taxon>Bacteria</taxon>
        <taxon>Pseudomonadati</taxon>
        <taxon>Pseudomonadota</taxon>
        <taxon>Gammaproteobacteria</taxon>
        <taxon>Alteromonadales</taxon>
        <taxon>Shewanellaceae</taxon>
        <taxon>Shewanella</taxon>
    </lineage>
</organism>
<reference evidence="1 2" key="1">
    <citation type="submission" date="2020-02" db="EMBL/GenBank/DDBJ databases">
        <title>Shewanella WXL01 sp. nov., a marine bacterium isolated from green algae in Luhuitou Fringing Reef (Northern South China Sea).</title>
        <authorList>
            <person name="Wang X."/>
        </authorList>
    </citation>
    <scope>NUCLEOTIDE SEQUENCE [LARGE SCALE GENOMIC DNA]</scope>
    <source>
        <strain evidence="1 2">MCCC 1A01895</strain>
    </source>
</reference>
<dbReference type="PANTHER" id="PTHR11570:SF0">
    <property type="entry name" value="S-ADENOSYLMETHIONINE DECARBOXYLASE PROENZYME"/>
    <property type="match status" value="1"/>
</dbReference>
<dbReference type="EMBL" id="JAAIKR010000005">
    <property type="protein sequence ID" value="MBR9727788.1"/>
    <property type="molecule type" value="Genomic_DNA"/>
</dbReference>
<dbReference type="RefSeq" id="WP_153663764.1">
    <property type="nucleotide sequence ID" value="NZ_JAAIKR010000005.1"/>
</dbReference>
<dbReference type="SUPFAM" id="SSF56276">
    <property type="entry name" value="S-adenosylmethionine decarboxylase"/>
    <property type="match status" value="1"/>
</dbReference>
<keyword evidence="2" id="KW-1185">Reference proteome</keyword>
<proteinExistence type="predicted"/>